<dbReference type="InterPro" id="IPR000601">
    <property type="entry name" value="PKD_dom"/>
</dbReference>
<sequence length="79" mass="8601">MTLTVKDSSLKKRVIKRYRWDLNGDGKWDHTTASGQITLAFPENGTFPLTAQLTDAAGVSARSTISLTVVNRPGVVIAR</sequence>
<proteinExistence type="predicted"/>
<dbReference type="InterPro" id="IPR035986">
    <property type="entry name" value="PKD_dom_sf"/>
</dbReference>
<dbReference type="AlphaFoldDB" id="A0A6J6A3H4"/>
<dbReference type="Pfam" id="PF18911">
    <property type="entry name" value="PKD_4"/>
    <property type="match status" value="1"/>
</dbReference>
<protein>
    <submittedName>
        <fullName evidence="2">Unannotated protein</fullName>
    </submittedName>
</protein>
<evidence type="ECO:0000259" key="1">
    <source>
        <dbReference type="Pfam" id="PF18911"/>
    </source>
</evidence>
<dbReference type="SUPFAM" id="SSF49299">
    <property type="entry name" value="PKD domain"/>
    <property type="match status" value="1"/>
</dbReference>
<organism evidence="2">
    <name type="scientific">freshwater metagenome</name>
    <dbReference type="NCBI Taxonomy" id="449393"/>
    <lineage>
        <taxon>unclassified sequences</taxon>
        <taxon>metagenomes</taxon>
        <taxon>ecological metagenomes</taxon>
    </lineage>
</organism>
<dbReference type="EMBL" id="CAESAO010000247">
    <property type="protein sequence ID" value="CAB4347650.1"/>
    <property type="molecule type" value="Genomic_DNA"/>
</dbReference>
<name>A0A6J6A3H4_9ZZZZ</name>
<dbReference type="Gene3D" id="2.60.40.10">
    <property type="entry name" value="Immunoglobulins"/>
    <property type="match status" value="1"/>
</dbReference>
<feature type="domain" description="PKD" evidence="1">
    <location>
        <begin position="2"/>
        <end position="69"/>
    </location>
</feature>
<accession>A0A6J6A3H4</accession>
<evidence type="ECO:0000313" key="2">
    <source>
        <dbReference type="EMBL" id="CAB4347650.1"/>
    </source>
</evidence>
<reference evidence="2" key="1">
    <citation type="submission" date="2020-05" db="EMBL/GenBank/DDBJ databases">
        <authorList>
            <person name="Chiriac C."/>
            <person name="Salcher M."/>
            <person name="Ghai R."/>
            <person name="Kavagutti S V."/>
        </authorList>
    </citation>
    <scope>NUCLEOTIDE SEQUENCE</scope>
</reference>
<gene>
    <name evidence="2" type="ORF">UFOPK3522_01782</name>
</gene>
<dbReference type="InterPro" id="IPR013783">
    <property type="entry name" value="Ig-like_fold"/>
</dbReference>